<sequence>MQEQVVIYISGDLSVGDTLTLDDGRLGVVTRILEIRKCKNEDYQLWMELIVQIVGTVADYDAEEDPVTTVEMDYLNCRTTGEYFLKLGETIVGDDGITFIQTNILSLSCKQGDLFMECEDFDLPPWSQEEMEAAVKKDRLSTFDVIDGAANE</sequence>
<gene>
    <name evidence="1" type="ORF">JZO70_13595</name>
</gene>
<dbReference type="EMBL" id="JAFREM010000020">
    <property type="protein sequence ID" value="MBO1307205.1"/>
    <property type="molecule type" value="Genomic_DNA"/>
</dbReference>
<dbReference type="RefSeq" id="WP_207674133.1">
    <property type="nucleotide sequence ID" value="NZ_JAFREM010000020.1"/>
</dbReference>
<dbReference type="Proteomes" id="UP000664601">
    <property type="component" value="Unassembled WGS sequence"/>
</dbReference>
<accession>A0ABS3LC46</accession>
<evidence type="ECO:0000313" key="1">
    <source>
        <dbReference type="EMBL" id="MBO1307205.1"/>
    </source>
</evidence>
<keyword evidence="2" id="KW-1185">Reference proteome</keyword>
<organism evidence="1 2">
    <name type="scientific">Candidatus Enterococcus moelleringii</name>
    <dbReference type="NCBI Taxonomy" id="2815325"/>
    <lineage>
        <taxon>Bacteria</taxon>
        <taxon>Bacillati</taxon>
        <taxon>Bacillota</taxon>
        <taxon>Bacilli</taxon>
        <taxon>Lactobacillales</taxon>
        <taxon>Enterococcaceae</taxon>
        <taxon>Enterococcus</taxon>
    </lineage>
</organism>
<proteinExistence type="predicted"/>
<name>A0ABS3LC46_9ENTE</name>
<reference evidence="1 2" key="1">
    <citation type="submission" date="2021-03" db="EMBL/GenBank/DDBJ databases">
        <title>Enterococcal diversity collection.</title>
        <authorList>
            <person name="Gilmore M.S."/>
            <person name="Schwartzman J."/>
            <person name="Van Tyne D."/>
            <person name="Martin M."/>
            <person name="Earl A.M."/>
            <person name="Manson A.L."/>
            <person name="Straub T."/>
            <person name="Salamzade R."/>
            <person name="Saavedra J."/>
            <person name="Lebreton F."/>
            <person name="Prichula J."/>
            <person name="Schaufler K."/>
            <person name="Gaca A."/>
            <person name="Sgardioli B."/>
            <person name="Wagenaar J."/>
            <person name="Strong T."/>
        </authorList>
    </citation>
    <scope>NUCLEOTIDE SEQUENCE [LARGE SCALE GENOMIC DNA]</scope>
    <source>
        <strain evidence="1 2">669A</strain>
    </source>
</reference>
<comment type="caution">
    <text evidence="1">The sequence shown here is derived from an EMBL/GenBank/DDBJ whole genome shotgun (WGS) entry which is preliminary data.</text>
</comment>
<evidence type="ECO:0000313" key="2">
    <source>
        <dbReference type="Proteomes" id="UP000664601"/>
    </source>
</evidence>
<protein>
    <submittedName>
        <fullName evidence="1">Uncharacterized protein</fullName>
    </submittedName>
</protein>